<sequence>MDYLLDQLLHDVFLFDKLIRTVIVDTT</sequence>
<name>A0A2P2N7R1_RHIMU</name>
<proteinExistence type="predicted"/>
<dbReference type="AlphaFoldDB" id="A0A2P2N7R1"/>
<protein>
    <submittedName>
        <fullName evidence="1">Uncharacterized protein</fullName>
    </submittedName>
</protein>
<organism evidence="1">
    <name type="scientific">Rhizophora mucronata</name>
    <name type="common">Asiatic mangrove</name>
    <dbReference type="NCBI Taxonomy" id="61149"/>
    <lineage>
        <taxon>Eukaryota</taxon>
        <taxon>Viridiplantae</taxon>
        <taxon>Streptophyta</taxon>
        <taxon>Embryophyta</taxon>
        <taxon>Tracheophyta</taxon>
        <taxon>Spermatophyta</taxon>
        <taxon>Magnoliopsida</taxon>
        <taxon>eudicotyledons</taxon>
        <taxon>Gunneridae</taxon>
        <taxon>Pentapetalae</taxon>
        <taxon>rosids</taxon>
        <taxon>fabids</taxon>
        <taxon>Malpighiales</taxon>
        <taxon>Rhizophoraceae</taxon>
        <taxon>Rhizophora</taxon>
    </lineage>
</organism>
<evidence type="ECO:0000313" key="1">
    <source>
        <dbReference type="EMBL" id="MBX38490.1"/>
    </source>
</evidence>
<accession>A0A2P2N7R1</accession>
<reference evidence="1" key="1">
    <citation type="submission" date="2018-02" db="EMBL/GenBank/DDBJ databases">
        <title>Rhizophora mucronata_Transcriptome.</title>
        <authorList>
            <person name="Meera S.P."/>
            <person name="Sreeshan A."/>
            <person name="Augustine A."/>
        </authorList>
    </citation>
    <scope>NUCLEOTIDE SEQUENCE</scope>
    <source>
        <tissue evidence="1">Leaf</tissue>
    </source>
</reference>
<dbReference type="EMBL" id="GGEC01058006">
    <property type="protein sequence ID" value="MBX38490.1"/>
    <property type="molecule type" value="Transcribed_RNA"/>
</dbReference>